<dbReference type="EMBL" id="AEGP01000046">
    <property type="protein sequence ID" value="EGG41854.1"/>
    <property type="molecule type" value="Genomic_DNA"/>
</dbReference>
<keyword evidence="1" id="KW-0540">Nuclease</keyword>
<comment type="caution">
    <text evidence="7">The sequence shown here is derived from an EMBL/GenBank/DDBJ whole genome shotgun (WGS) entry which is preliminary data.</text>
</comment>
<dbReference type="Pfam" id="PF09520">
    <property type="entry name" value="RE_TdeIII"/>
    <property type="match status" value="1"/>
</dbReference>
<accession>F3KLB8</accession>
<dbReference type="GO" id="GO:0009036">
    <property type="term" value="F:type II site-specific deoxyribonuclease activity"/>
    <property type="evidence" value="ECO:0007669"/>
    <property type="project" value="InterPro"/>
</dbReference>
<reference evidence="7" key="1">
    <citation type="journal article" date="2011" name="PLoS ONE">
        <title>Genome of a low-salinity ammonia-oxidizing archaeon determined by single-cell and metagenomic analysis.</title>
        <authorList>
            <person name="Blainey P.C."/>
            <person name="Mosier A.C."/>
            <person name="Potanina A."/>
            <person name="Francis C.A."/>
            <person name="Quake S.R."/>
        </authorList>
    </citation>
    <scope>NUCLEOTIDE SEQUENCE [LARGE SCALE GENOMIC DNA]</scope>
    <source>
        <strain evidence="7">SFB1</strain>
    </source>
</reference>
<comment type="catalytic activity">
    <reaction evidence="5">
        <text>Endonucleolytic cleavage of DNA to give specific double-stranded fragments with terminal 5'-phosphates.</text>
        <dbReference type="EC" id="3.1.21.4"/>
    </reaction>
</comment>
<organism evidence="7">
    <name type="scientific">Candidatus Nitrosarchaeum limnium SFB1</name>
    <dbReference type="NCBI Taxonomy" id="886738"/>
    <lineage>
        <taxon>Archaea</taxon>
        <taxon>Nitrososphaerota</taxon>
        <taxon>Nitrososphaeria</taxon>
        <taxon>Nitrosopumilales</taxon>
        <taxon>Nitrosopumilaceae</taxon>
        <taxon>Nitrosarchaeum</taxon>
    </lineage>
</organism>
<dbReference type="HOGENOM" id="CLU_086963_0_0_2"/>
<dbReference type="Proteomes" id="UP000004348">
    <property type="component" value="Chromosome"/>
</dbReference>
<evidence type="ECO:0000256" key="2">
    <source>
        <dbReference type="ARBA" id="ARBA00022747"/>
    </source>
</evidence>
<sequence length="239" mass="27684">MSDKIKKYSRETTSMPFLSRLMQDDGAVASMSLLISLSTTLGMSLYEQLAIILTENHKNGRAVKLSGGIDPKRTAKISKIMIELRNGTRTPNKNKEIEEILSIPNENPVFQKEGNIVDFYFERDEQEYYFEIKTVKPNIDVFTASKKKMLEWVAKKDKKIKSIVALPYNPYAPQPYERFTEQNIFDKKEEFLIGEKFWNFLGGNKTYEQLLEIFDRVGKEHHSKLTEIIKNASKSARKI</sequence>
<gene>
    <name evidence="7" type="ORF">Nlim_1297</name>
</gene>
<dbReference type="EC" id="3.1.21.4" evidence="6"/>
<evidence type="ECO:0000256" key="6">
    <source>
        <dbReference type="ARBA" id="ARBA00093790"/>
    </source>
</evidence>
<evidence type="ECO:0000256" key="5">
    <source>
        <dbReference type="ARBA" id="ARBA00093760"/>
    </source>
</evidence>
<dbReference type="STRING" id="886738.Nlim_1297"/>
<proteinExistence type="predicted"/>
<name>F3KLB8_9ARCH</name>
<dbReference type="InterPro" id="IPR019045">
    <property type="entry name" value="Restrct_endonuc_II_HinfI"/>
</dbReference>
<keyword evidence="3 7" id="KW-0255">Endonuclease</keyword>
<evidence type="ECO:0000313" key="7">
    <source>
        <dbReference type="EMBL" id="EGG41854.1"/>
    </source>
</evidence>
<evidence type="ECO:0000256" key="4">
    <source>
        <dbReference type="ARBA" id="ARBA00022801"/>
    </source>
</evidence>
<dbReference type="GO" id="GO:0009307">
    <property type="term" value="P:DNA restriction-modification system"/>
    <property type="evidence" value="ECO:0007669"/>
    <property type="project" value="InterPro"/>
</dbReference>
<dbReference type="AlphaFoldDB" id="F3KLB8"/>
<evidence type="ECO:0000256" key="1">
    <source>
        <dbReference type="ARBA" id="ARBA00022722"/>
    </source>
</evidence>
<evidence type="ECO:0000256" key="3">
    <source>
        <dbReference type="ARBA" id="ARBA00022759"/>
    </source>
</evidence>
<dbReference type="GO" id="GO:0003677">
    <property type="term" value="F:DNA binding"/>
    <property type="evidence" value="ECO:0007669"/>
    <property type="project" value="InterPro"/>
</dbReference>
<protein>
    <recommendedName>
        <fullName evidence="6">type II site-specific deoxyribonuclease</fullName>
        <ecNumber evidence="6">3.1.21.4</ecNumber>
    </recommendedName>
</protein>
<keyword evidence="2" id="KW-0680">Restriction system</keyword>
<keyword evidence="4" id="KW-0378">Hydrolase</keyword>